<feature type="transmembrane region" description="Helical" evidence="8">
    <location>
        <begin position="6"/>
        <end position="22"/>
    </location>
</feature>
<dbReference type="GO" id="GO:0005886">
    <property type="term" value="C:plasma membrane"/>
    <property type="evidence" value="ECO:0007669"/>
    <property type="project" value="UniProtKB-SubCell"/>
</dbReference>
<feature type="transmembrane region" description="Helical" evidence="8">
    <location>
        <begin position="256"/>
        <end position="277"/>
    </location>
</feature>
<dbReference type="PANTHER" id="PTHR36838:SF3">
    <property type="entry name" value="TRANSPORTER AUXIN EFFLUX CARRIER EC FAMILY"/>
    <property type="match status" value="1"/>
</dbReference>
<accession>A0A4V2GIZ5</accession>
<evidence type="ECO:0000256" key="3">
    <source>
        <dbReference type="ARBA" id="ARBA00022448"/>
    </source>
</evidence>
<evidence type="ECO:0008006" key="11">
    <source>
        <dbReference type="Google" id="ProtNLM"/>
    </source>
</evidence>
<feature type="transmembrane region" description="Helical" evidence="8">
    <location>
        <begin position="96"/>
        <end position="119"/>
    </location>
</feature>
<evidence type="ECO:0000256" key="4">
    <source>
        <dbReference type="ARBA" id="ARBA00022475"/>
    </source>
</evidence>
<dbReference type="RefSeq" id="WP_130502704.1">
    <property type="nucleotide sequence ID" value="NZ_SHLI01000001.1"/>
</dbReference>
<evidence type="ECO:0000256" key="8">
    <source>
        <dbReference type="SAM" id="Phobius"/>
    </source>
</evidence>
<dbReference type="GO" id="GO:0055085">
    <property type="term" value="P:transmembrane transport"/>
    <property type="evidence" value="ECO:0007669"/>
    <property type="project" value="InterPro"/>
</dbReference>
<evidence type="ECO:0000313" key="9">
    <source>
        <dbReference type="EMBL" id="RZU98385.1"/>
    </source>
</evidence>
<organism evidence="9 10">
    <name type="scientific">Spiribacter vilamensis</name>
    <dbReference type="NCBI Taxonomy" id="531306"/>
    <lineage>
        <taxon>Bacteria</taxon>
        <taxon>Pseudomonadati</taxon>
        <taxon>Pseudomonadota</taxon>
        <taxon>Gammaproteobacteria</taxon>
        <taxon>Chromatiales</taxon>
        <taxon>Ectothiorhodospiraceae</taxon>
        <taxon>Spiribacter</taxon>
    </lineage>
</organism>
<keyword evidence="10" id="KW-1185">Reference proteome</keyword>
<evidence type="ECO:0000256" key="1">
    <source>
        <dbReference type="ARBA" id="ARBA00004651"/>
    </source>
</evidence>
<comment type="similarity">
    <text evidence="2">Belongs to the auxin efflux carrier (TC 2.A.69) family.</text>
</comment>
<dbReference type="EMBL" id="SHLI01000001">
    <property type="protein sequence ID" value="RZU98385.1"/>
    <property type="molecule type" value="Genomic_DNA"/>
</dbReference>
<keyword evidence="5 8" id="KW-0812">Transmembrane</keyword>
<evidence type="ECO:0000256" key="7">
    <source>
        <dbReference type="ARBA" id="ARBA00023136"/>
    </source>
</evidence>
<comment type="caution">
    <text evidence="9">The sequence shown here is derived from an EMBL/GenBank/DDBJ whole genome shotgun (WGS) entry which is preliminary data.</text>
</comment>
<dbReference type="Gene3D" id="1.20.1530.20">
    <property type="match status" value="1"/>
</dbReference>
<evidence type="ECO:0000256" key="6">
    <source>
        <dbReference type="ARBA" id="ARBA00022989"/>
    </source>
</evidence>
<dbReference type="InterPro" id="IPR038770">
    <property type="entry name" value="Na+/solute_symporter_sf"/>
</dbReference>
<evidence type="ECO:0000256" key="2">
    <source>
        <dbReference type="ARBA" id="ARBA00010145"/>
    </source>
</evidence>
<protein>
    <recommendedName>
        <fullName evidence="11">AEC family transporter</fullName>
    </recommendedName>
</protein>
<feature type="transmembrane region" description="Helical" evidence="8">
    <location>
        <begin position="125"/>
        <end position="146"/>
    </location>
</feature>
<dbReference type="Pfam" id="PF03547">
    <property type="entry name" value="Mem_trans"/>
    <property type="match status" value="1"/>
</dbReference>
<dbReference type="AlphaFoldDB" id="A0A4V2GIZ5"/>
<dbReference type="PANTHER" id="PTHR36838">
    <property type="entry name" value="AUXIN EFFLUX CARRIER FAMILY PROTEIN"/>
    <property type="match status" value="1"/>
</dbReference>
<reference evidence="9 10" key="1">
    <citation type="submission" date="2019-02" db="EMBL/GenBank/DDBJ databases">
        <title>Genomic Encyclopedia of Type Strains, Phase IV (KMG-IV): sequencing the most valuable type-strain genomes for metagenomic binning, comparative biology and taxonomic classification.</title>
        <authorList>
            <person name="Goeker M."/>
        </authorList>
    </citation>
    <scope>NUCLEOTIDE SEQUENCE [LARGE SCALE GENOMIC DNA]</scope>
    <source>
        <strain evidence="9 10">DSM 21056</strain>
    </source>
</reference>
<dbReference type="OrthoDB" id="9810457at2"/>
<feature type="transmembrane region" description="Helical" evidence="8">
    <location>
        <begin position="229"/>
        <end position="250"/>
    </location>
</feature>
<proteinExistence type="inferred from homology"/>
<comment type="subcellular location">
    <subcellularLocation>
        <location evidence="1">Cell membrane</location>
        <topology evidence="1">Multi-pass membrane protein</topology>
    </subcellularLocation>
</comment>
<feature type="transmembrane region" description="Helical" evidence="8">
    <location>
        <begin position="289"/>
        <end position="310"/>
    </location>
</feature>
<dbReference type="InterPro" id="IPR004776">
    <property type="entry name" value="Mem_transp_PIN-like"/>
</dbReference>
<evidence type="ECO:0000256" key="5">
    <source>
        <dbReference type="ARBA" id="ARBA00022692"/>
    </source>
</evidence>
<gene>
    <name evidence="9" type="ORF">EV698_0631</name>
</gene>
<feature type="transmembrane region" description="Helical" evidence="8">
    <location>
        <begin position="196"/>
        <end position="217"/>
    </location>
</feature>
<keyword evidence="3" id="KW-0813">Transport</keyword>
<feature type="transmembrane region" description="Helical" evidence="8">
    <location>
        <begin position="34"/>
        <end position="55"/>
    </location>
</feature>
<feature type="transmembrane region" description="Helical" evidence="8">
    <location>
        <begin position="167"/>
        <end position="190"/>
    </location>
</feature>
<keyword evidence="6 8" id="KW-1133">Transmembrane helix</keyword>
<evidence type="ECO:0000313" key="10">
    <source>
        <dbReference type="Proteomes" id="UP000292298"/>
    </source>
</evidence>
<dbReference type="Proteomes" id="UP000292298">
    <property type="component" value="Unassembled WGS sequence"/>
</dbReference>
<keyword evidence="4" id="KW-1003">Cell membrane</keyword>
<sequence>MQAVFNLALPFFALIFTGYLAARARMLGTSTVGGLNTFVFYFALPALLLIETYQAPAVTGAVGGLLAGYYIPGIVLFFVVLLIARRFMQLRTADAAIQALGGVFSNVGFIGLPLVILLFGTEAALPAVVIVMGDTIVMLGLATALIEADLGTQRSRLALCGQITGGVARNPIVMAGVIGISLNLLAVPVAEPVLRYGGLLADAAGPCALFALGATLAGRPMSEGAGETAWLCALKLLIHPALVAGMVIWVVDLPPVWAAVAILQAALPIAANVYVLAQRYQRRPEQISTAIFLSTAIGVLTLSALISWIYPV</sequence>
<name>A0A4V2GIZ5_9GAMM</name>
<feature type="transmembrane region" description="Helical" evidence="8">
    <location>
        <begin position="61"/>
        <end position="84"/>
    </location>
</feature>
<keyword evidence="7 8" id="KW-0472">Membrane</keyword>